<dbReference type="AlphaFoldDB" id="A0A1D1UNP0"/>
<evidence type="ECO:0000313" key="2">
    <source>
        <dbReference type="Proteomes" id="UP000186922"/>
    </source>
</evidence>
<keyword evidence="2" id="KW-1185">Reference proteome</keyword>
<organism evidence="1 2">
    <name type="scientific">Ramazzottius varieornatus</name>
    <name type="common">Water bear</name>
    <name type="synonym">Tardigrade</name>
    <dbReference type="NCBI Taxonomy" id="947166"/>
    <lineage>
        <taxon>Eukaryota</taxon>
        <taxon>Metazoa</taxon>
        <taxon>Ecdysozoa</taxon>
        <taxon>Tardigrada</taxon>
        <taxon>Eutardigrada</taxon>
        <taxon>Parachela</taxon>
        <taxon>Hypsibioidea</taxon>
        <taxon>Ramazzottiidae</taxon>
        <taxon>Ramazzottius</taxon>
    </lineage>
</organism>
<comment type="caution">
    <text evidence="1">The sequence shown here is derived from an EMBL/GenBank/DDBJ whole genome shotgun (WGS) entry which is preliminary data.</text>
</comment>
<accession>A0A1D1UNP0</accession>
<protein>
    <submittedName>
        <fullName evidence="1">Uncharacterized protein</fullName>
    </submittedName>
</protein>
<sequence length="74" mass="8324">MDLRSVLFRALVRPGRHEKSAGGWLPRYGAMFLQTGKTALRLLLHGGHRSFLRPSSVGLHRSIRAHRPGPQTQQ</sequence>
<reference evidence="1 2" key="1">
    <citation type="journal article" date="2016" name="Nat. Commun.">
        <title>Extremotolerant tardigrade genome and improved radiotolerance of human cultured cells by tardigrade-unique protein.</title>
        <authorList>
            <person name="Hashimoto T."/>
            <person name="Horikawa D.D."/>
            <person name="Saito Y."/>
            <person name="Kuwahara H."/>
            <person name="Kozuka-Hata H."/>
            <person name="Shin-I T."/>
            <person name="Minakuchi Y."/>
            <person name="Ohishi K."/>
            <person name="Motoyama A."/>
            <person name="Aizu T."/>
            <person name="Enomoto A."/>
            <person name="Kondo K."/>
            <person name="Tanaka S."/>
            <person name="Hara Y."/>
            <person name="Koshikawa S."/>
            <person name="Sagara H."/>
            <person name="Miura T."/>
            <person name="Yokobori S."/>
            <person name="Miyagawa K."/>
            <person name="Suzuki Y."/>
            <person name="Kubo T."/>
            <person name="Oyama M."/>
            <person name="Kohara Y."/>
            <person name="Fujiyama A."/>
            <person name="Arakawa K."/>
            <person name="Katayama T."/>
            <person name="Toyoda A."/>
            <person name="Kunieda T."/>
        </authorList>
    </citation>
    <scope>NUCLEOTIDE SEQUENCE [LARGE SCALE GENOMIC DNA]</scope>
    <source>
        <strain evidence="1 2">YOKOZUNA-1</strain>
    </source>
</reference>
<gene>
    <name evidence="1" type="primary">RvY_03598</name>
    <name evidence="1" type="synonym">RvY_03598.4</name>
    <name evidence="1" type="ORF">RvY_03598-4</name>
</gene>
<dbReference type="Proteomes" id="UP000186922">
    <property type="component" value="Unassembled WGS sequence"/>
</dbReference>
<evidence type="ECO:0000313" key="1">
    <source>
        <dbReference type="EMBL" id="GAU91324.1"/>
    </source>
</evidence>
<name>A0A1D1UNP0_RAMVA</name>
<dbReference type="EMBL" id="BDGG01000002">
    <property type="protein sequence ID" value="GAU91324.1"/>
    <property type="molecule type" value="Genomic_DNA"/>
</dbReference>
<proteinExistence type="predicted"/>